<dbReference type="Pfam" id="PF00015">
    <property type="entry name" value="MCPsignal"/>
    <property type="match status" value="1"/>
</dbReference>
<dbReference type="SMART" id="SM00283">
    <property type="entry name" value="MA"/>
    <property type="match status" value="1"/>
</dbReference>
<reference evidence="10 11" key="1">
    <citation type="submission" date="2016-12" db="EMBL/GenBank/DDBJ databases">
        <title>Genome sequencing of Methylocaldum marinum.</title>
        <authorList>
            <person name="Takeuchi M."/>
            <person name="Kamagata Y."/>
            <person name="Hiraoka S."/>
            <person name="Oshima K."/>
            <person name="Hattori M."/>
            <person name="Iwasaki W."/>
        </authorList>
    </citation>
    <scope>NUCLEOTIDE SEQUENCE [LARGE SCALE GENOMIC DNA]</scope>
    <source>
        <strain evidence="10 11">S8</strain>
    </source>
</reference>
<dbReference type="FunFam" id="1.10.287.950:FF:000001">
    <property type="entry name" value="Methyl-accepting chemotaxis sensory transducer"/>
    <property type="match status" value="1"/>
</dbReference>
<dbReference type="PANTHER" id="PTHR32089:SF119">
    <property type="entry name" value="METHYL-ACCEPTING CHEMOTAXIS PROTEIN CTPL"/>
    <property type="match status" value="1"/>
</dbReference>
<dbReference type="GO" id="GO:0016020">
    <property type="term" value="C:membrane"/>
    <property type="evidence" value="ECO:0007669"/>
    <property type="project" value="UniProtKB-SubCell"/>
</dbReference>
<evidence type="ECO:0000256" key="4">
    <source>
        <dbReference type="ARBA" id="ARBA00023136"/>
    </source>
</evidence>
<feature type="domain" description="Methyl-accepting transducer" evidence="9">
    <location>
        <begin position="123"/>
        <end position="359"/>
    </location>
</feature>
<evidence type="ECO:0000256" key="2">
    <source>
        <dbReference type="ARBA" id="ARBA00022692"/>
    </source>
</evidence>
<dbReference type="InterPro" id="IPR004089">
    <property type="entry name" value="MCPsignal_dom"/>
</dbReference>
<keyword evidence="5 7" id="KW-0807">Transducer</keyword>
<dbReference type="PANTHER" id="PTHR32089">
    <property type="entry name" value="METHYL-ACCEPTING CHEMOTAXIS PROTEIN MCPB"/>
    <property type="match status" value="1"/>
</dbReference>
<dbReference type="Gene3D" id="1.10.287.950">
    <property type="entry name" value="Methyl-accepting chemotaxis protein"/>
    <property type="match status" value="1"/>
</dbReference>
<accession>A0A250KW42</accession>
<evidence type="ECO:0000256" key="5">
    <source>
        <dbReference type="ARBA" id="ARBA00023224"/>
    </source>
</evidence>
<evidence type="ECO:0000256" key="8">
    <source>
        <dbReference type="SAM" id="Phobius"/>
    </source>
</evidence>
<evidence type="ECO:0000259" key="9">
    <source>
        <dbReference type="PROSITE" id="PS50111"/>
    </source>
</evidence>
<keyword evidence="2 8" id="KW-0812">Transmembrane</keyword>
<evidence type="ECO:0000256" key="6">
    <source>
        <dbReference type="ARBA" id="ARBA00029447"/>
    </source>
</evidence>
<feature type="transmembrane region" description="Helical" evidence="8">
    <location>
        <begin position="46"/>
        <end position="65"/>
    </location>
</feature>
<dbReference type="PRINTS" id="PR00260">
    <property type="entry name" value="CHEMTRNSDUCR"/>
</dbReference>
<dbReference type="EMBL" id="AP017928">
    <property type="protein sequence ID" value="BBA35870.1"/>
    <property type="molecule type" value="Genomic_DNA"/>
</dbReference>
<dbReference type="OrthoDB" id="9781845at2"/>
<evidence type="ECO:0000313" key="11">
    <source>
        <dbReference type="Proteomes" id="UP000266313"/>
    </source>
</evidence>
<dbReference type="RefSeq" id="WP_119631144.1">
    <property type="nucleotide sequence ID" value="NZ_AP017928.1"/>
</dbReference>
<dbReference type="GO" id="GO:0006935">
    <property type="term" value="P:chemotaxis"/>
    <property type="evidence" value="ECO:0007669"/>
    <property type="project" value="InterPro"/>
</dbReference>
<dbReference type="AlphaFoldDB" id="A0A250KW42"/>
<dbReference type="PROSITE" id="PS50111">
    <property type="entry name" value="CHEMOTAXIS_TRANSDUC_2"/>
    <property type="match status" value="1"/>
</dbReference>
<dbReference type="GO" id="GO:0007165">
    <property type="term" value="P:signal transduction"/>
    <property type="evidence" value="ECO:0007669"/>
    <property type="project" value="UniProtKB-KW"/>
</dbReference>
<dbReference type="InterPro" id="IPR004090">
    <property type="entry name" value="Chemotax_Me-accpt_rcpt"/>
</dbReference>
<dbReference type="Proteomes" id="UP000266313">
    <property type="component" value="Chromosome"/>
</dbReference>
<keyword evidence="3 8" id="KW-1133">Transmembrane helix</keyword>
<protein>
    <submittedName>
        <fullName evidence="10">Methyl-accepting chemotaxis protein</fullName>
    </submittedName>
</protein>
<comment type="subcellular location">
    <subcellularLocation>
        <location evidence="1">Membrane</location>
        <topology evidence="1">Multi-pass membrane protein</topology>
    </subcellularLocation>
</comment>
<evidence type="ECO:0000256" key="7">
    <source>
        <dbReference type="PROSITE-ProRule" id="PRU00284"/>
    </source>
</evidence>
<organism evidence="10 11">
    <name type="scientific">Methylocaldum marinum</name>
    <dbReference type="NCBI Taxonomy" id="1432792"/>
    <lineage>
        <taxon>Bacteria</taxon>
        <taxon>Pseudomonadati</taxon>
        <taxon>Pseudomonadota</taxon>
        <taxon>Gammaproteobacteria</taxon>
        <taxon>Methylococcales</taxon>
        <taxon>Methylococcaceae</taxon>
        <taxon>Methylocaldum</taxon>
    </lineage>
</organism>
<evidence type="ECO:0000313" key="10">
    <source>
        <dbReference type="EMBL" id="BBA35870.1"/>
    </source>
</evidence>
<dbReference type="KEGG" id="mmai:sS8_3938"/>
<proteinExistence type="inferred from homology"/>
<keyword evidence="4 8" id="KW-0472">Membrane</keyword>
<sequence length="396" mass="42047">MLKSFVEQLSLSRQMYLAMGVGIVGVASVAFMGIKTAGENDGITGVIVTAFSASLAMLAFAAYLGRLSAKRAEKLVDALTAMAAGDFTRNISLEGKDEFSWMAWKCGTVVKNLAGMVRDIAKDAEQVAAAAEELSTITEQSRQRVFNQNQQTEQVASAMTEMSATVHEVARNASHAAGAAQDATAQAQNGTSVVRHTIESINGLAVEVEKTSEAINKLKEDSVAIGAVLDVIRGIAEQTNLLALNAAIEAARAGEQGRGFAVVADEVRTLASRTQQSTREIQGMIERLQTGANQAVSAMLQGKSAARNSVDQAMNAGQSLETINRFIDTIKDMNTQIAAAAEEQSITAEEINRNIVTISSISHETAQGSEQTAAASEELARLASHLQEQVGRFKIR</sequence>
<gene>
    <name evidence="10" type="ORF">sS8_3938</name>
</gene>
<feature type="transmembrane region" description="Helical" evidence="8">
    <location>
        <begin position="15"/>
        <end position="34"/>
    </location>
</feature>
<keyword evidence="11" id="KW-1185">Reference proteome</keyword>
<dbReference type="SUPFAM" id="SSF58104">
    <property type="entry name" value="Methyl-accepting chemotaxis protein (MCP) signaling domain"/>
    <property type="match status" value="1"/>
</dbReference>
<evidence type="ECO:0000256" key="3">
    <source>
        <dbReference type="ARBA" id="ARBA00022989"/>
    </source>
</evidence>
<evidence type="ECO:0000256" key="1">
    <source>
        <dbReference type="ARBA" id="ARBA00004141"/>
    </source>
</evidence>
<dbReference type="CDD" id="cd11386">
    <property type="entry name" value="MCP_signal"/>
    <property type="match status" value="1"/>
</dbReference>
<comment type="similarity">
    <text evidence="6">Belongs to the methyl-accepting chemotaxis (MCP) protein family.</text>
</comment>
<name>A0A250KW42_9GAMM</name>
<dbReference type="GO" id="GO:0004888">
    <property type="term" value="F:transmembrane signaling receptor activity"/>
    <property type="evidence" value="ECO:0007669"/>
    <property type="project" value="InterPro"/>
</dbReference>